<keyword evidence="1 2" id="KW-0807">Transducer</keyword>
<dbReference type="PANTHER" id="PTHR32089:SF112">
    <property type="entry name" value="LYSOZYME-LIKE PROTEIN-RELATED"/>
    <property type="match status" value="1"/>
</dbReference>
<evidence type="ECO:0000313" key="6">
    <source>
        <dbReference type="Proteomes" id="UP000430670"/>
    </source>
</evidence>
<evidence type="ECO:0000256" key="3">
    <source>
        <dbReference type="SAM" id="Coils"/>
    </source>
</evidence>
<dbReference type="RefSeq" id="WP_155476724.1">
    <property type="nucleotide sequence ID" value="NZ_WNKU01000013.1"/>
</dbReference>
<dbReference type="Gene3D" id="1.10.490.10">
    <property type="entry name" value="Globins"/>
    <property type="match status" value="1"/>
</dbReference>
<evidence type="ECO:0000256" key="1">
    <source>
        <dbReference type="ARBA" id="ARBA00023224"/>
    </source>
</evidence>
<proteinExistence type="predicted"/>
<sequence>MFWRKASENTGLRPYSGPKPTIAIQNPSFQLSVRFMKLNPEQMELLQEIRPIIEKHVDEAVDVFYGHLGSIPEMREFITRHSTVDRLKKTMRAYLLSLSPLRLDDDYAANRHKIGEAHDRIDLPPYWYTSAYQLYYNFFIPKIMDAYTDKDRAKAAITALLTITNLDQQLVMSSYLDSYTSGLSKKEELEKILGDLQSLQEKVNDASQGLAATAEETAASAAHMSSSAERITQNVAQAAKHTDQVVHLAQNGEKQLRESVQAIKDLTQLMLDMKTKISALDESSEKISSIAEVIQGIASQTNLLALNAAIESARAGEHGRGFNVVAQEVKKLASSSEQSVQEIAEMIQLSRTHTAEVSQAMEQNSHSMERVNQLVDKVVQGFTQILESIASNQEQMQHVTEEVMSLSSTAHEIENASEAVAHSAEDLSMMSHQLS</sequence>
<dbReference type="InterPro" id="IPR012292">
    <property type="entry name" value="Globin/Proto"/>
</dbReference>
<dbReference type="InterPro" id="IPR004089">
    <property type="entry name" value="MCPsignal_dom"/>
</dbReference>
<dbReference type="Pfam" id="PF11563">
    <property type="entry name" value="Protoglobin"/>
    <property type="match status" value="1"/>
</dbReference>
<dbReference type="Pfam" id="PF00015">
    <property type="entry name" value="MCPsignal"/>
    <property type="match status" value="1"/>
</dbReference>
<dbReference type="Gene3D" id="1.10.287.950">
    <property type="entry name" value="Methyl-accepting chemotaxis protein"/>
    <property type="match status" value="1"/>
</dbReference>
<dbReference type="SUPFAM" id="SSF46458">
    <property type="entry name" value="Globin-like"/>
    <property type="match status" value="1"/>
</dbReference>
<dbReference type="GO" id="GO:0016020">
    <property type="term" value="C:membrane"/>
    <property type="evidence" value="ECO:0007669"/>
    <property type="project" value="InterPro"/>
</dbReference>
<dbReference type="SMART" id="SM00283">
    <property type="entry name" value="MA"/>
    <property type="match status" value="1"/>
</dbReference>
<evidence type="ECO:0000313" key="5">
    <source>
        <dbReference type="EMBL" id="MTV49624.1"/>
    </source>
</evidence>
<dbReference type="OrthoDB" id="9816519at2"/>
<dbReference type="CDD" id="cd11386">
    <property type="entry name" value="MCP_signal"/>
    <property type="match status" value="1"/>
</dbReference>
<dbReference type="GO" id="GO:0007165">
    <property type="term" value="P:signal transduction"/>
    <property type="evidence" value="ECO:0007669"/>
    <property type="project" value="UniProtKB-KW"/>
</dbReference>
<feature type="coiled-coil region" evidence="3">
    <location>
        <begin position="189"/>
        <end position="216"/>
    </location>
</feature>
<dbReference type="CDD" id="cd01068">
    <property type="entry name" value="globin_sensor"/>
    <property type="match status" value="1"/>
</dbReference>
<evidence type="ECO:0000259" key="4">
    <source>
        <dbReference type="PROSITE" id="PS50111"/>
    </source>
</evidence>
<dbReference type="Proteomes" id="UP000430670">
    <property type="component" value="Unassembled WGS sequence"/>
</dbReference>
<feature type="domain" description="Methyl-accepting transducer" evidence="4">
    <location>
        <begin position="185"/>
        <end position="428"/>
    </location>
</feature>
<dbReference type="GO" id="GO:0020037">
    <property type="term" value="F:heme binding"/>
    <property type="evidence" value="ECO:0007669"/>
    <property type="project" value="InterPro"/>
</dbReference>
<dbReference type="InterPro" id="IPR009050">
    <property type="entry name" value="Globin-like_sf"/>
</dbReference>
<keyword evidence="3" id="KW-0175">Coiled coil</keyword>
<dbReference type="PANTHER" id="PTHR32089">
    <property type="entry name" value="METHYL-ACCEPTING CHEMOTAXIS PROTEIN MCPB"/>
    <property type="match status" value="1"/>
</dbReference>
<organism evidence="5 6">
    <name type="scientific">Heliobacterium mobile</name>
    <name type="common">Heliobacillus mobilis</name>
    <dbReference type="NCBI Taxonomy" id="28064"/>
    <lineage>
        <taxon>Bacteria</taxon>
        <taxon>Bacillati</taxon>
        <taxon>Bacillota</taxon>
        <taxon>Clostridia</taxon>
        <taxon>Eubacteriales</taxon>
        <taxon>Heliobacteriaceae</taxon>
        <taxon>Heliobacterium</taxon>
    </lineage>
</organism>
<reference evidence="5 6" key="1">
    <citation type="submission" date="2019-11" db="EMBL/GenBank/DDBJ databases">
        <title>Whole-genome sequence of a the green, strictly anaerobic photosynthetic bacterium Heliobacillus mobilis DSM 6151.</title>
        <authorList>
            <person name="Kyndt J.A."/>
            <person name="Meyer T.E."/>
        </authorList>
    </citation>
    <scope>NUCLEOTIDE SEQUENCE [LARGE SCALE GENOMIC DNA]</scope>
    <source>
        <strain evidence="5 6">DSM 6151</strain>
    </source>
</reference>
<protein>
    <submittedName>
        <fullName evidence="5">Globin-coupled sensor protein</fullName>
    </submittedName>
</protein>
<dbReference type="InterPro" id="IPR044398">
    <property type="entry name" value="Globin-sensor_dom"/>
</dbReference>
<evidence type="ECO:0000256" key="2">
    <source>
        <dbReference type="PROSITE-ProRule" id="PRU00284"/>
    </source>
</evidence>
<accession>A0A6I3SL40</accession>
<keyword evidence="6" id="KW-1185">Reference proteome</keyword>
<gene>
    <name evidence="5" type="ORF">GJ688_11620</name>
</gene>
<comment type="caution">
    <text evidence="5">The sequence shown here is derived from an EMBL/GenBank/DDBJ whole genome shotgun (WGS) entry which is preliminary data.</text>
</comment>
<dbReference type="SUPFAM" id="SSF58104">
    <property type="entry name" value="Methyl-accepting chemotaxis protein (MCP) signaling domain"/>
    <property type="match status" value="1"/>
</dbReference>
<dbReference type="EMBL" id="WNKU01000013">
    <property type="protein sequence ID" value="MTV49624.1"/>
    <property type="molecule type" value="Genomic_DNA"/>
</dbReference>
<dbReference type="AlphaFoldDB" id="A0A6I3SL40"/>
<dbReference type="GO" id="GO:0019825">
    <property type="term" value="F:oxygen binding"/>
    <property type="evidence" value="ECO:0007669"/>
    <property type="project" value="InterPro"/>
</dbReference>
<name>A0A6I3SL40_HELMO</name>
<dbReference type="InterPro" id="IPR039379">
    <property type="entry name" value="Protoglobin_sensor_dom"/>
</dbReference>
<dbReference type="PROSITE" id="PS50111">
    <property type="entry name" value="CHEMOTAXIS_TRANSDUC_2"/>
    <property type="match status" value="1"/>
</dbReference>